<feature type="region of interest" description="Disordered" evidence="9">
    <location>
        <begin position="1"/>
        <end position="28"/>
    </location>
</feature>
<evidence type="ECO:0000256" key="3">
    <source>
        <dbReference type="ARBA" id="ARBA00022692"/>
    </source>
</evidence>
<feature type="transmembrane region" description="Helical" evidence="10">
    <location>
        <begin position="382"/>
        <end position="402"/>
    </location>
</feature>
<keyword evidence="5 8" id="KW-0406">Ion transport</keyword>
<name>A0AA39QYY9_9LECA</name>
<keyword evidence="7 8" id="KW-0407">Ion channel</keyword>
<dbReference type="EMBL" id="JAFEKC020000014">
    <property type="protein sequence ID" value="KAK0510864.1"/>
    <property type="molecule type" value="Genomic_DNA"/>
</dbReference>
<comment type="similarity">
    <text evidence="8">Belongs to the two pore domain potassium channel (TC 1.A.1.8) family.</text>
</comment>
<dbReference type="Proteomes" id="UP001166286">
    <property type="component" value="Unassembled WGS sequence"/>
</dbReference>
<evidence type="ECO:0000313" key="12">
    <source>
        <dbReference type="EMBL" id="KAK0510864.1"/>
    </source>
</evidence>
<dbReference type="GO" id="GO:0030322">
    <property type="term" value="P:stabilization of membrane potential"/>
    <property type="evidence" value="ECO:0007669"/>
    <property type="project" value="TreeGrafter"/>
</dbReference>
<dbReference type="InterPro" id="IPR003280">
    <property type="entry name" value="2pore_dom_K_chnl"/>
</dbReference>
<evidence type="ECO:0000256" key="6">
    <source>
        <dbReference type="ARBA" id="ARBA00023136"/>
    </source>
</evidence>
<dbReference type="AlphaFoldDB" id="A0AA39QYY9"/>
<evidence type="ECO:0000256" key="4">
    <source>
        <dbReference type="ARBA" id="ARBA00022989"/>
    </source>
</evidence>
<dbReference type="PANTHER" id="PTHR11003:SF301">
    <property type="entry name" value="POTASSIUM CHANNEL PROTEIN"/>
    <property type="match status" value="1"/>
</dbReference>
<gene>
    <name evidence="12" type="ORF">JMJ35_006416</name>
</gene>
<feature type="domain" description="Potassium channel" evidence="11">
    <location>
        <begin position="209"/>
        <end position="280"/>
    </location>
</feature>
<dbReference type="GO" id="GO:0015271">
    <property type="term" value="F:outward rectifier potassium channel activity"/>
    <property type="evidence" value="ECO:0007669"/>
    <property type="project" value="TreeGrafter"/>
</dbReference>
<feature type="transmembrane region" description="Helical" evidence="10">
    <location>
        <begin position="353"/>
        <end position="376"/>
    </location>
</feature>
<feature type="region of interest" description="Disordered" evidence="9">
    <location>
        <begin position="568"/>
        <end position="606"/>
    </location>
</feature>
<dbReference type="Pfam" id="PF07885">
    <property type="entry name" value="Ion_trans_2"/>
    <property type="match status" value="2"/>
</dbReference>
<dbReference type="Gene3D" id="1.10.287.70">
    <property type="match status" value="2"/>
</dbReference>
<protein>
    <recommendedName>
        <fullName evidence="11">Potassium channel domain-containing protein</fullName>
    </recommendedName>
</protein>
<evidence type="ECO:0000256" key="8">
    <source>
        <dbReference type="RuleBase" id="RU003857"/>
    </source>
</evidence>
<keyword evidence="13" id="KW-1185">Reference proteome</keyword>
<dbReference type="InterPro" id="IPR013099">
    <property type="entry name" value="K_chnl_dom"/>
</dbReference>
<dbReference type="PANTHER" id="PTHR11003">
    <property type="entry name" value="POTASSIUM CHANNEL, SUBFAMILY K"/>
    <property type="match status" value="1"/>
</dbReference>
<keyword evidence="6 10" id="KW-0472">Membrane</keyword>
<dbReference type="GO" id="GO:0005886">
    <property type="term" value="C:plasma membrane"/>
    <property type="evidence" value="ECO:0007669"/>
    <property type="project" value="TreeGrafter"/>
</dbReference>
<evidence type="ECO:0000256" key="1">
    <source>
        <dbReference type="ARBA" id="ARBA00004141"/>
    </source>
</evidence>
<feature type="transmembrane region" description="Helical" evidence="10">
    <location>
        <begin position="128"/>
        <end position="148"/>
    </location>
</feature>
<keyword evidence="2 8" id="KW-0813">Transport</keyword>
<evidence type="ECO:0000256" key="9">
    <source>
        <dbReference type="SAM" id="MobiDB-lite"/>
    </source>
</evidence>
<reference evidence="12" key="1">
    <citation type="submission" date="2023-03" db="EMBL/GenBank/DDBJ databases">
        <title>Complete genome of Cladonia borealis.</title>
        <authorList>
            <person name="Park H."/>
        </authorList>
    </citation>
    <scope>NUCLEOTIDE SEQUENCE</scope>
    <source>
        <strain evidence="12">ANT050790</strain>
    </source>
</reference>
<feature type="transmembrane region" description="Helical" evidence="10">
    <location>
        <begin position="160"/>
        <end position="182"/>
    </location>
</feature>
<feature type="transmembrane region" description="Helical" evidence="10">
    <location>
        <begin position="414"/>
        <end position="437"/>
    </location>
</feature>
<keyword evidence="3 8" id="KW-0812">Transmembrane</keyword>
<evidence type="ECO:0000256" key="10">
    <source>
        <dbReference type="SAM" id="Phobius"/>
    </source>
</evidence>
<proteinExistence type="inferred from homology"/>
<evidence type="ECO:0000313" key="13">
    <source>
        <dbReference type="Proteomes" id="UP001166286"/>
    </source>
</evidence>
<dbReference type="GO" id="GO:0022841">
    <property type="term" value="F:potassium ion leak channel activity"/>
    <property type="evidence" value="ECO:0007669"/>
    <property type="project" value="TreeGrafter"/>
</dbReference>
<feature type="compositionally biased region" description="Basic and acidic residues" evidence="9">
    <location>
        <begin position="586"/>
        <end position="603"/>
    </location>
</feature>
<evidence type="ECO:0000256" key="5">
    <source>
        <dbReference type="ARBA" id="ARBA00023065"/>
    </source>
</evidence>
<organism evidence="12 13">
    <name type="scientific">Cladonia borealis</name>
    <dbReference type="NCBI Taxonomy" id="184061"/>
    <lineage>
        <taxon>Eukaryota</taxon>
        <taxon>Fungi</taxon>
        <taxon>Dikarya</taxon>
        <taxon>Ascomycota</taxon>
        <taxon>Pezizomycotina</taxon>
        <taxon>Lecanoromycetes</taxon>
        <taxon>OSLEUM clade</taxon>
        <taxon>Lecanoromycetidae</taxon>
        <taxon>Lecanorales</taxon>
        <taxon>Lecanorineae</taxon>
        <taxon>Cladoniaceae</taxon>
        <taxon>Cladonia</taxon>
    </lineage>
</organism>
<feature type="transmembrane region" description="Helical" evidence="10">
    <location>
        <begin position="88"/>
        <end position="108"/>
    </location>
</feature>
<comment type="subcellular location">
    <subcellularLocation>
        <location evidence="1">Membrane</location>
        <topology evidence="1">Multi-pass membrane protein</topology>
    </subcellularLocation>
</comment>
<dbReference type="SUPFAM" id="SSF81324">
    <property type="entry name" value="Voltage-gated potassium channels"/>
    <property type="match status" value="2"/>
</dbReference>
<feature type="transmembrane region" description="Helical" evidence="10">
    <location>
        <begin position="43"/>
        <end position="67"/>
    </location>
</feature>
<evidence type="ECO:0000259" key="11">
    <source>
        <dbReference type="Pfam" id="PF07885"/>
    </source>
</evidence>
<feature type="transmembrane region" description="Helical" evidence="10">
    <location>
        <begin position="202"/>
        <end position="221"/>
    </location>
</feature>
<feature type="transmembrane region" description="Helical" evidence="10">
    <location>
        <begin position="257"/>
        <end position="281"/>
    </location>
</feature>
<sequence>MDPIAGNDNIDIRQKKKEYRTEDEEEAEEDHLAPARWWFSSTLFPLVAGTFGPIATAFNICSLAVDWRLTVNPSSTEAEGFFRSDPKWLIAVNAVSLAIAITANLALLANNFGRLPFSVAQPVTIVGWYITSFMLIGLVAAAPAHLPLSPGEDRTFSQAYYYAILAAALYFIVASLLVATAVAVYRGRYSYDFKLTFSQKTLMIQVLLFLGYLLAAAAVYAKIEDWNFLDAVFWADVTLFTIGYGDYAPKTHLGRSLLFPMAIGGILFVGLIVASISSLVLDRGSKKVSIRMVEKVRQKALASYRPKTGTMHLHPFKRRVVGKNISSELDRREQEFNIMREVQQTAANYNRMIAAGISLGMVMILWFIGAVCFWQAEKGYGNWSYFESLYFTYVSLLTIGYGDFYPQDNSAKPVFVLWSLIALPTLTVLIGSVGGIISEGVNTLTLWIGDHLPEKSAALSAMKEDATKAKGSAFQSAKPPGFMEEGKAADAGTEDQAHAEAVKGIIQSMQENHGSNAEHVAVGEHYRHYLLMKEMKNVVQHLDATPPRKYTYAEWTWFLKLLGEDESNMSRHRNPKTVHGAEVAADDAHRREPAAEAHNEKDQIQPWSWLGRRSPLMTSTDEPKWVLERLMDALERELKEQGGKNLAQERGMNGT</sequence>
<dbReference type="PRINTS" id="PR01333">
    <property type="entry name" value="2POREKCHANEL"/>
</dbReference>
<comment type="caution">
    <text evidence="12">The sequence shown here is derived from an EMBL/GenBank/DDBJ whole genome shotgun (WGS) entry which is preliminary data.</text>
</comment>
<accession>A0AA39QYY9</accession>
<feature type="domain" description="Potassium channel" evidence="11">
    <location>
        <begin position="362"/>
        <end position="437"/>
    </location>
</feature>
<evidence type="ECO:0000256" key="7">
    <source>
        <dbReference type="ARBA" id="ARBA00023303"/>
    </source>
</evidence>
<keyword evidence="4 10" id="KW-1133">Transmembrane helix</keyword>
<feature type="region of interest" description="Disordered" evidence="9">
    <location>
        <begin position="470"/>
        <end position="497"/>
    </location>
</feature>
<evidence type="ECO:0000256" key="2">
    <source>
        <dbReference type="ARBA" id="ARBA00022448"/>
    </source>
</evidence>